<dbReference type="InterPro" id="IPR003594">
    <property type="entry name" value="HATPase_dom"/>
</dbReference>
<dbReference type="InterPro" id="IPR011123">
    <property type="entry name" value="Y_Y_Y"/>
</dbReference>
<keyword evidence="2 6" id="KW-0418">Kinase</keyword>
<keyword evidence="4" id="KW-0472">Membrane</keyword>
<dbReference type="PANTHER" id="PTHR24421">
    <property type="entry name" value="NITRATE/NITRITE SENSOR PROTEIN NARX-RELATED"/>
    <property type="match status" value="1"/>
</dbReference>
<feature type="transmembrane region" description="Helical" evidence="4">
    <location>
        <begin position="737"/>
        <end position="755"/>
    </location>
</feature>
<dbReference type="InterPro" id="IPR050482">
    <property type="entry name" value="Sensor_HK_TwoCompSys"/>
</dbReference>
<keyword evidence="4" id="KW-0812">Transmembrane</keyword>
<dbReference type="RefSeq" id="WP_165611273.1">
    <property type="nucleotide sequence ID" value="NZ_FOZG01000002.1"/>
</dbReference>
<evidence type="ECO:0000256" key="4">
    <source>
        <dbReference type="SAM" id="Phobius"/>
    </source>
</evidence>
<dbReference type="Gene3D" id="3.30.565.10">
    <property type="entry name" value="Histidine kinase-like ATPase, C-terminal domain"/>
    <property type="match status" value="1"/>
</dbReference>
<evidence type="ECO:0000313" key="7">
    <source>
        <dbReference type="Proteomes" id="UP000198824"/>
    </source>
</evidence>
<reference evidence="6 7" key="1">
    <citation type="submission" date="2016-10" db="EMBL/GenBank/DDBJ databases">
        <authorList>
            <person name="de Groot N.N."/>
        </authorList>
    </citation>
    <scope>NUCLEOTIDE SEQUENCE [LARGE SCALE GENOMIC DNA]</scope>
    <source>
        <strain evidence="6 7">S5-249</strain>
    </source>
</reference>
<dbReference type="Proteomes" id="UP000198824">
    <property type="component" value="Unassembled WGS sequence"/>
</dbReference>
<evidence type="ECO:0000256" key="2">
    <source>
        <dbReference type="ARBA" id="ARBA00022777"/>
    </source>
</evidence>
<gene>
    <name evidence="6" type="ORF">SAMN05192580_2046</name>
</gene>
<keyword evidence="7" id="KW-1185">Reference proteome</keyword>
<dbReference type="Gene3D" id="2.130.10.10">
    <property type="entry name" value="YVTN repeat-like/Quinoprotein amine dehydrogenase"/>
    <property type="match status" value="1"/>
</dbReference>
<dbReference type="SUPFAM" id="SSF55874">
    <property type="entry name" value="ATPase domain of HSP90 chaperone/DNA topoisomerase II/histidine kinase"/>
    <property type="match status" value="1"/>
</dbReference>
<evidence type="ECO:0000259" key="5">
    <source>
        <dbReference type="SMART" id="SM00387"/>
    </source>
</evidence>
<organism evidence="6 7">
    <name type="scientific">Sphingomonas jatrophae</name>
    <dbReference type="NCBI Taxonomy" id="1166337"/>
    <lineage>
        <taxon>Bacteria</taxon>
        <taxon>Pseudomonadati</taxon>
        <taxon>Pseudomonadota</taxon>
        <taxon>Alphaproteobacteria</taxon>
        <taxon>Sphingomonadales</taxon>
        <taxon>Sphingomonadaceae</taxon>
        <taxon>Sphingomonas</taxon>
    </lineage>
</organism>
<dbReference type="Gene3D" id="1.20.5.1930">
    <property type="match status" value="1"/>
</dbReference>
<dbReference type="SUPFAM" id="SSF63829">
    <property type="entry name" value="Calcium-dependent phosphotriesterase"/>
    <property type="match status" value="1"/>
</dbReference>
<dbReference type="GO" id="GO:0046983">
    <property type="term" value="F:protein dimerization activity"/>
    <property type="evidence" value="ECO:0007669"/>
    <property type="project" value="InterPro"/>
</dbReference>
<dbReference type="Pfam" id="PF07730">
    <property type="entry name" value="HisKA_3"/>
    <property type="match status" value="1"/>
</dbReference>
<accession>A0A1I6KZF8</accession>
<name>A0A1I6KZF8_9SPHN</name>
<dbReference type="Pfam" id="PF07495">
    <property type="entry name" value="Y_Y_Y"/>
    <property type="match status" value="1"/>
</dbReference>
<dbReference type="EMBL" id="FOZG01000002">
    <property type="protein sequence ID" value="SFR96623.1"/>
    <property type="molecule type" value="Genomic_DNA"/>
</dbReference>
<dbReference type="CDD" id="cd16917">
    <property type="entry name" value="HATPase_UhpB-NarQ-NarX-like"/>
    <property type="match status" value="1"/>
</dbReference>
<dbReference type="Pfam" id="PF02518">
    <property type="entry name" value="HATPase_c"/>
    <property type="match status" value="1"/>
</dbReference>
<dbReference type="InterPro" id="IPR011712">
    <property type="entry name" value="Sig_transdc_His_kin_sub3_dim/P"/>
</dbReference>
<dbReference type="GO" id="GO:0000155">
    <property type="term" value="F:phosphorelay sensor kinase activity"/>
    <property type="evidence" value="ECO:0007669"/>
    <property type="project" value="InterPro"/>
</dbReference>
<evidence type="ECO:0000256" key="3">
    <source>
        <dbReference type="ARBA" id="ARBA00023012"/>
    </source>
</evidence>
<evidence type="ECO:0000256" key="1">
    <source>
        <dbReference type="ARBA" id="ARBA00022679"/>
    </source>
</evidence>
<dbReference type="InterPro" id="IPR015943">
    <property type="entry name" value="WD40/YVTN_repeat-like_dom_sf"/>
</dbReference>
<dbReference type="SMART" id="SM00387">
    <property type="entry name" value="HATPase_c"/>
    <property type="match status" value="1"/>
</dbReference>
<dbReference type="STRING" id="1166337.SAMN05192580_2046"/>
<dbReference type="InterPro" id="IPR036890">
    <property type="entry name" value="HATPase_C_sf"/>
</dbReference>
<evidence type="ECO:0000313" key="6">
    <source>
        <dbReference type="EMBL" id="SFR96623.1"/>
    </source>
</evidence>
<feature type="domain" description="Histidine kinase/HSP90-like ATPase" evidence="5">
    <location>
        <begin position="879"/>
        <end position="975"/>
    </location>
</feature>
<dbReference type="GO" id="GO:0016020">
    <property type="term" value="C:membrane"/>
    <property type="evidence" value="ECO:0007669"/>
    <property type="project" value="InterPro"/>
</dbReference>
<keyword evidence="4" id="KW-1133">Transmembrane helix</keyword>
<keyword evidence="1" id="KW-0808">Transferase</keyword>
<dbReference type="PANTHER" id="PTHR24421:SF62">
    <property type="entry name" value="SENSORY TRANSDUCTION HISTIDINE KINASE"/>
    <property type="match status" value="1"/>
</dbReference>
<sequence>MRALASFVCVLAPTGVRATGIEGFKHNSWTSEQGAPGNVVGLTQTPDGYLWLASAEGVFRFDGLSFEHIAPPPDPRFASAIPTAVFADRQGRLWVGFNQAAGAAIYRDGALHAVPMTKAPPSLLKFAQRRDGAVWASWGGGGDRLFRYAQGRWQVMDRALRLPAGEIASLAVTPDDSLWVSLGRSREAGMLARLSPGAARFQIAPDQVGFTMLARAPDGGLWVSDQYATRQVRDAGGRLPEVPSRFAPVSGAAVPTLAFDRRGGIWGTTRGVGLFRAVRHAGTANVQRLGEGRLLSSDATIETFTDREGSIWVATDAGLDRYRPAPVARLSSVPPDVQDGLKLARAPGGAVFVASAHQLFQTRPEGARRIGSGLGRVGALCSASTGVWAVHGGRITRHGHGSASLPLPPDSVTPTACVEDRAGRLWLNGADAVWLRDAGKWRRHPANLDGSALDLVRDPTGEGILVNTGRDALLRLTPAGSQRVGASQLGLGTLTALWTVGDAAFVSGATGVARVTATGIRRLSSVRNPWLVGVRGMALDRRGDAWFLVRLGIARVSARELARGFATPHATLRHRLFGAPDGYDTRGQAVSFRGAQVASSADGRIFFATRAGTLMVDPALIARNLVPPPVTIRMVTAGEQSRRDPPAMLRLREGLHDIRIAFAVNSLAVPSRNRTFFRLEGQDSGWTAAGLRREASYTNLKPGRYLFRVIAANPDGVWNRTGASLAIEVPPTFVERWPFRLLCAAAAAVLLWLAYRIRLRFVARRIRSRLLDRLRERERVARDIHDTLLQSIQALMLRFQLASDALPPDHAARRDLEAAMDRADEVVAEGRDRLRDLRRSDGLEDPEAALREIAGRQLVGSAVAATIRSSGTRRPLDAGAWDELASIAAEVLFNVARHAHASEVLVELDYRGSGLTLRVEDDGVGIPADVARDGRRGHFGIPGMRERAGRIGGTFRIGARREGGTSVIVTAPAAMIYRGGGGTR</sequence>
<dbReference type="AlphaFoldDB" id="A0A1I6KZF8"/>
<keyword evidence="3" id="KW-0902">Two-component regulatory system</keyword>
<dbReference type="Gene3D" id="2.60.40.10">
    <property type="entry name" value="Immunoglobulins"/>
    <property type="match status" value="1"/>
</dbReference>
<dbReference type="InterPro" id="IPR013783">
    <property type="entry name" value="Ig-like_fold"/>
</dbReference>
<protein>
    <submittedName>
        <fullName evidence="6">Histidine kinase-, DNA gyrase B-, and HSP90-like ATPase</fullName>
    </submittedName>
</protein>
<proteinExistence type="predicted"/>